<name>A0A1Y0IKT1_9BACL</name>
<keyword evidence="10" id="KW-1185">Reference proteome</keyword>
<dbReference type="PANTHER" id="PTHR34975">
    <property type="entry name" value="SPORE GERMINATION PROTEIN A2"/>
    <property type="match status" value="1"/>
</dbReference>
<dbReference type="GO" id="GO:0009847">
    <property type="term" value="P:spore germination"/>
    <property type="evidence" value="ECO:0007669"/>
    <property type="project" value="InterPro"/>
</dbReference>
<evidence type="ECO:0000256" key="6">
    <source>
        <dbReference type="ARBA" id="ARBA00022989"/>
    </source>
</evidence>
<dbReference type="RefSeq" id="WP_087456040.1">
    <property type="nucleotide sequence ID" value="NZ_CP021434.1"/>
</dbReference>
<feature type="transmembrane region" description="Helical" evidence="8">
    <location>
        <begin position="147"/>
        <end position="164"/>
    </location>
</feature>
<comment type="similarity">
    <text evidence="2">Belongs to the amino acid-polyamine-organocation (APC) superfamily. Spore germination protein (SGP) (TC 2.A.3.9) family.</text>
</comment>
<keyword evidence="4" id="KW-0309">Germination</keyword>
<organism evidence="9 10">
    <name type="scientific">Tumebacillus avium</name>
    <dbReference type="NCBI Taxonomy" id="1903704"/>
    <lineage>
        <taxon>Bacteria</taxon>
        <taxon>Bacillati</taxon>
        <taxon>Bacillota</taxon>
        <taxon>Bacilli</taxon>
        <taxon>Bacillales</taxon>
        <taxon>Alicyclobacillaceae</taxon>
        <taxon>Tumebacillus</taxon>
    </lineage>
</organism>
<feature type="transmembrane region" description="Helical" evidence="8">
    <location>
        <begin position="420"/>
        <end position="442"/>
    </location>
</feature>
<dbReference type="GO" id="GO:0016020">
    <property type="term" value="C:membrane"/>
    <property type="evidence" value="ECO:0007669"/>
    <property type="project" value="UniProtKB-SubCell"/>
</dbReference>
<evidence type="ECO:0000256" key="8">
    <source>
        <dbReference type="SAM" id="Phobius"/>
    </source>
</evidence>
<evidence type="ECO:0000256" key="5">
    <source>
        <dbReference type="ARBA" id="ARBA00022692"/>
    </source>
</evidence>
<evidence type="ECO:0000256" key="2">
    <source>
        <dbReference type="ARBA" id="ARBA00007998"/>
    </source>
</evidence>
<reference evidence="10" key="1">
    <citation type="submission" date="2017-05" db="EMBL/GenBank/DDBJ databases">
        <authorList>
            <person name="Sung H."/>
        </authorList>
    </citation>
    <scope>NUCLEOTIDE SEQUENCE [LARGE SCALE GENOMIC DNA]</scope>
    <source>
        <strain evidence="10">AR23208</strain>
    </source>
</reference>
<feature type="transmembrane region" description="Helical" evidence="8">
    <location>
        <begin position="332"/>
        <end position="353"/>
    </location>
</feature>
<feature type="transmembrane region" description="Helical" evidence="8">
    <location>
        <begin position="114"/>
        <end position="135"/>
    </location>
</feature>
<feature type="transmembrane region" description="Helical" evidence="8">
    <location>
        <begin position="42"/>
        <end position="62"/>
    </location>
</feature>
<feature type="transmembrane region" description="Helical" evidence="8">
    <location>
        <begin position="82"/>
        <end position="102"/>
    </location>
</feature>
<gene>
    <name evidence="9" type="ORF">CBW65_05790</name>
</gene>
<feature type="transmembrane region" description="Helical" evidence="8">
    <location>
        <begin position="310"/>
        <end position="326"/>
    </location>
</feature>
<evidence type="ECO:0000256" key="7">
    <source>
        <dbReference type="ARBA" id="ARBA00023136"/>
    </source>
</evidence>
<evidence type="ECO:0000256" key="3">
    <source>
        <dbReference type="ARBA" id="ARBA00022448"/>
    </source>
</evidence>
<comment type="subcellular location">
    <subcellularLocation>
        <location evidence="1">Membrane</location>
        <topology evidence="1">Multi-pass membrane protein</topology>
    </subcellularLocation>
</comment>
<evidence type="ECO:0000313" key="9">
    <source>
        <dbReference type="EMBL" id="ARU60649.1"/>
    </source>
</evidence>
<keyword evidence="5 8" id="KW-0812">Transmembrane</keyword>
<feature type="transmembrane region" description="Helical" evidence="8">
    <location>
        <begin position="275"/>
        <end position="298"/>
    </location>
</feature>
<feature type="transmembrane region" description="Helical" evidence="8">
    <location>
        <begin position="184"/>
        <end position="208"/>
    </location>
</feature>
<feature type="transmembrane region" description="Helical" evidence="8">
    <location>
        <begin position="220"/>
        <end position="241"/>
    </location>
</feature>
<keyword evidence="7 8" id="KW-0472">Membrane</keyword>
<evidence type="ECO:0000256" key="1">
    <source>
        <dbReference type="ARBA" id="ARBA00004141"/>
    </source>
</evidence>
<proteinExistence type="inferred from homology"/>
<keyword evidence="3" id="KW-0813">Transport</keyword>
<dbReference type="KEGG" id="tum:CBW65_05790"/>
<dbReference type="Pfam" id="PF03845">
    <property type="entry name" value="Spore_permease"/>
    <property type="match status" value="1"/>
</dbReference>
<sequence>MLEKRFKINHRQIAWMVTVILTASGFLTTPKTIIGLAKADAWLSQFLGILYGFGIAAMFYFLARRFPGKNIFEITFELLGKWGGGLCNLLYLVHFISILIRNLGVFSDFMNTTLLIRTPGEIIVLVLLLLLIYFSKSSVEVPARVNDLMYPLFFLMLLLVPLMLSNEFSFQRTEPILGMGYGPLTSGNIIAGAWYGDILSVGAFMGMVGHSKKLHAALRHGVMCTGLLMSVVLFFIIAVLGTEVSARLMYPNYSLVEQIHITDYLDRVELIMFSIWLPIFILKVSFLFIATLTLISTFTKRWNYSLYNKQYAWFALFFWAFAFQSVTEVFNFANYGAVLLTIPHIFVYIALYLTGRKRKVQVEEHDESETLPRKKKQNNRFLRWAGGKTEKTWRRTTHLCIAVMGASLLIGGGLGQYSKYVGALTGLGYLLALFTGFVSSYLEMRQMNIAAARKKQKKEMAETG</sequence>
<dbReference type="InterPro" id="IPR004761">
    <property type="entry name" value="Spore_GerAB"/>
</dbReference>
<dbReference type="OrthoDB" id="2829675at2"/>
<dbReference type="EMBL" id="CP021434">
    <property type="protein sequence ID" value="ARU60649.1"/>
    <property type="molecule type" value="Genomic_DNA"/>
</dbReference>
<evidence type="ECO:0000313" key="10">
    <source>
        <dbReference type="Proteomes" id="UP000195437"/>
    </source>
</evidence>
<dbReference type="NCBIfam" id="TIGR00912">
    <property type="entry name" value="2A0309"/>
    <property type="match status" value="1"/>
</dbReference>
<protein>
    <submittedName>
        <fullName evidence="9">Uncharacterized protein</fullName>
    </submittedName>
</protein>
<feature type="transmembrane region" description="Helical" evidence="8">
    <location>
        <begin position="396"/>
        <end position="414"/>
    </location>
</feature>
<evidence type="ECO:0000256" key="4">
    <source>
        <dbReference type="ARBA" id="ARBA00022544"/>
    </source>
</evidence>
<dbReference type="AlphaFoldDB" id="A0A1Y0IKT1"/>
<keyword evidence="6 8" id="KW-1133">Transmembrane helix</keyword>
<dbReference type="PANTHER" id="PTHR34975:SF2">
    <property type="entry name" value="SPORE GERMINATION PROTEIN A2"/>
    <property type="match status" value="1"/>
</dbReference>
<feature type="transmembrane region" description="Helical" evidence="8">
    <location>
        <begin position="12"/>
        <end position="30"/>
    </location>
</feature>
<dbReference type="Proteomes" id="UP000195437">
    <property type="component" value="Chromosome"/>
</dbReference>
<accession>A0A1Y0IKT1</accession>